<dbReference type="Gene3D" id="3.30.1370.110">
    <property type="match status" value="1"/>
</dbReference>
<accession>A0A9W7HTI7</accession>
<feature type="domain" description="Smr" evidence="9">
    <location>
        <begin position="27"/>
        <end position="98"/>
    </location>
</feature>
<dbReference type="OrthoDB" id="1727869at2759"/>
<dbReference type="SUPFAM" id="SSF160443">
    <property type="entry name" value="SMR domain-like"/>
    <property type="match status" value="1"/>
</dbReference>
<gene>
    <name evidence="10" type="ORF">HRI_001991100</name>
</gene>
<keyword evidence="8" id="KW-0238">DNA-binding</keyword>
<evidence type="ECO:0000256" key="3">
    <source>
        <dbReference type="ARBA" id="ARBA00022741"/>
    </source>
</evidence>
<dbReference type="AlphaFoldDB" id="A0A9W7HTI7"/>
<proteinExistence type="predicted"/>
<keyword evidence="11" id="KW-1185">Reference proteome</keyword>
<organism evidence="10 11">
    <name type="scientific">Hibiscus trionum</name>
    <name type="common">Flower of an hour</name>
    <dbReference type="NCBI Taxonomy" id="183268"/>
    <lineage>
        <taxon>Eukaryota</taxon>
        <taxon>Viridiplantae</taxon>
        <taxon>Streptophyta</taxon>
        <taxon>Embryophyta</taxon>
        <taxon>Tracheophyta</taxon>
        <taxon>Spermatophyta</taxon>
        <taxon>Magnoliopsida</taxon>
        <taxon>eudicotyledons</taxon>
        <taxon>Gunneridae</taxon>
        <taxon>Pentapetalae</taxon>
        <taxon>rosids</taxon>
        <taxon>malvids</taxon>
        <taxon>Malvales</taxon>
        <taxon>Malvaceae</taxon>
        <taxon>Malvoideae</taxon>
        <taxon>Hibiscus</taxon>
    </lineage>
</organism>
<evidence type="ECO:0000256" key="5">
    <source>
        <dbReference type="ARBA" id="ARBA00022801"/>
    </source>
</evidence>
<dbReference type="GO" id="GO:0005524">
    <property type="term" value="F:ATP binding"/>
    <property type="evidence" value="ECO:0007669"/>
    <property type="project" value="UniProtKB-KW"/>
</dbReference>
<dbReference type="PROSITE" id="PS50828">
    <property type="entry name" value="SMR"/>
    <property type="match status" value="1"/>
</dbReference>
<evidence type="ECO:0000256" key="4">
    <source>
        <dbReference type="ARBA" id="ARBA00022759"/>
    </source>
</evidence>
<evidence type="ECO:0000259" key="9">
    <source>
        <dbReference type="PROSITE" id="PS50828"/>
    </source>
</evidence>
<name>A0A9W7HTI7_HIBTR</name>
<dbReference type="GO" id="GO:0019843">
    <property type="term" value="F:rRNA binding"/>
    <property type="evidence" value="ECO:0007669"/>
    <property type="project" value="UniProtKB-KW"/>
</dbReference>
<evidence type="ECO:0000256" key="7">
    <source>
        <dbReference type="ARBA" id="ARBA00022884"/>
    </source>
</evidence>
<dbReference type="FunFam" id="3.30.1370.110:FF:000004">
    <property type="entry name" value="Endonuclease MutS2"/>
    <property type="match status" value="1"/>
</dbReference>
<evidence type="ECO:0000256" key="8">
    <source>
        <dbReference type="ARBA" id="ARBA00023125"/>
    </source>
</evidence>
<dbReference type="EMBL" id="BSYR01000019">
    <property type="protein sequence ID" value="GMI83218.1"/>
    <property type="molecule type" value="Genomic_DNA"/>
</dbReference>
<keyword evidence="6" id="KW-0067">ATP-binding</keyword>
<keyword evidence="3" id="KW-0547">Nucleotide-binding</keyword>
<evidence type="ECO:0000313" key="10">
    <source>
        <dbReference type="EMBL" id="GMI83218.1"/>
    </source>
</evidence>
<dbReference type="SMART" id="SM00463">
    <property type="entry name" value="SMR"/>
    <property type="match status" value="1"/>
</dbReference>
<keyword evidence="2" id="KW-0699">rRNA-binding</keyword>
<keyword evidence="5" id="KW-0378">Hydrolase</keyword>
<dbReference type="GO" id="GO:0016787">
    <property type="term" value="F:hydrolase activity"/>
    <property type="evidence" value="ECO:0007669"/>
    <property type="project" value="UniProtKB-KW"/>
</dbReference>
<evidence type="ECO:0000256" key="1">
    <source>
        <dbReference type="ARBA" id="ARBA00022722"/>
    </source>
</evidence>
<evidence type="ECO:0000256" key="6">
    <source>
        <dbReference type="ARBA" id="ARBA00022840"/>
    </source>
</evidence>
<comment type="caution">
    <text evidence="10">The sequence shown here is derived from an EMBL/GenBank/DDBJ whole genome shotgun (WGS) entry which is preliminary data.</text>
</comment>
<dbReference type="GO" id="GO:0004519">
    <property type="term" value="F:endonuclease activity"/>
    <property type="evidence" value="ECO:0007669"/>
    <property type="project" value="UniProtKB-KW"/>
</dbReference>
<dbReference type="InterPro" id="IPR036063">
    <property type="entry name" value="Smr_dom_sf"/>
</dbReference>
<protein>
    <recommendedName>
        <fullName evidence="9">Smr domain-containing protein</fullName>
    </recommendedName>
</protein>
<dbReference type="Proteomes" id="UP001165190">
    <property type="component" value="Unassembled WGS sequence"/>
</dbReference>
<dbReference type="Pfam" id="PF01713">
    <property type="entry name" value="Smr"/>
    <property type="match status" value="1"/>
</dbReference>
<evidence type="ECO:0000256" key="2">
    <source>
        <dbReference type="ARBA" id="ARBA00022730"/>
    </source>
</evidence>
<sequence>MFLNIFTLKLSGATTYGPLIQTTKNTVDLRGMRVEEAAHQLDMAIAQRGSNSVLFVVHGMGTGVIKERALEILRNHPRVMKYEQDNPMNYGCTVAYIK</sequence>
<dbReference type="GO" id="GO:0003677">
    <property type="term" value="F:DNA binding"/>
    <property type="evidence" value="ECO:0007669"/>
    <property type="project" value="UniProtKB-KW"/>
</dbReference>
<evidence type="ECO:0000313" key="11">
    <source>
        <dbReference type="Proteomes" id="UP001165190"/>
    </source>
</evidence>
<keyword evidence="1" id="KW-0540">Nuclease</keyword>
<keyword evidence="7" id="KW-0694">RNA-binding</keyword>
<keyword evidence="4" id="KW-0255">Endonuclease</keyword>
<reference evidence="10" key="1">
    <citation type="submission" date="2023-05" db="EMBL/GenBank/DDBJ databases">
        <title>Genome and transcriptome analyses reveal genes involved in the formation of fine ridges on petal epidermal cells in Hibiscus trionum.</title>
        <authorList>
            <person name="Koshimizu S."/>
            <person name="Masuda S."/>
            <person name="Ishii T."/>
            <person name="Shirasu K."/>
            <person name="Hoshino A."/>
            <person name="Arita M."/>
        </authorList>
    </citation>
    <scope>NUCLEOTIDE SEQUENCE</scope>
    <source>
        <strain evidence="10">Hamamatsu line</strain>
    </source>
</reference>
<dbReference type="InterPro" id="IPR002625">
    <property type="entry name" value="Smr_dom"/>
</dbReference>